<accession>A0A811QAM1</accession>
<evidence type="ECO:0000256" key="4">
    <source>
        <dbReference type="SAM" id="MobiDB-lite"/>
    </source>
</evidence>
<dbReference type="Pfam" id="PF03514">
    <property type="entry name" value="GRAS"/>
    <property type="match status" value="1"/>
</dbReference>
<dbReference type="PROSITE" id="PS50985">
    <property type="entry name" value="GRAS"/>
    <property type="match status" value="1"/>
</dbReference>
<feature type="region of interest" description="SAW" evidence="3">
    <location>
        <begin position="569"/>
        <end position="644"/>
    </location>
</feature>
<evidence type="ECO:0000256" key="1">
    <source>
        <dbReference type="ARBA" id="ARBA00023015"/>
    </source>
</evidence>
<name>A0A811QAM1_9POAL</name>
<dbReference type="AlphaFoldDB" id="A0A811QAM1"/>
<organism evidence="5 6">
    <name type="scientific">Miscanthus lutarioriparius</name>
    <dbReference type="NCBI Taxonomy" id="422564"/>
    <lineage>
        <taxon>Eukaryota</taxon>
        <taxon>Viridiplantae</taxon>
        <taxon>Streptophyta</taxon>
        <taxon>Embryophyta</taxon>
        <taxon>Tracheophyta</taxon>
        <taxon>Spermatophyta</taxon>
        <taxon>Magnoliopsida</taxon>
        <taxon>Liliopsida</taxon>
        <taxon>Poales</taxon>
        <taxon>Poaceae</taxon>
        <taxon>PACMAD clade</taxon>
        <taxon>Panicoideae</taxon>
        <taxon>Andropogonodae</taxon>
        <taxon>Andropogoneae</taxon>
        <taxon>Saccharinae</taxon>
        <taxon>Miscanthus</taxon>
    </lineage>
</organism>
<dbReference type="InterPro" id="IPR005202">
    <property type="entry name" value="TF_GRAS"/>
</dbReference>
<keyword evidence="2" id="KW-0804">Transcription</keyword>
<feature type="region of interest" description="Disordered" evidence="4">
    <location>
        <begin position="163"/>
        <end position="209"/>
    </location>
</feature>
<reference evidence="5" key="1">
    <citation type="submission" date="2020-10" db="EMBL/GenBank/DDBJ databases">
        <authorList>
            <person name="Han B."/>
            <person name="Lu T."/>
            <person name="Zhao Q."/>
            <person name="Huang X."/>
            <person name="Zhao Y."/>
        </authorList>
    </citation>
    <scope>NUCLEOTIDE SEQUENCE</scope>
</reference>
<evidence type="ECO:0008006" key="7">
    <source>
        <dbReference type="Google" id="ProtNLM"/>
    </source>
</evidence>
<keyword evidence="6" id="KW-1185">Reference proteome</keyword>
<gene>
    <name evidence="5" type="ORF">NCGR_LOCUS36282</name>
</gene>
<evidence type="ECO:0000313" key="5">
    <source>
        <dbReference type="EMBL" id="CAD6252633.1"/>
    </source>
</evidence>
<dbReference type="EMBL" id="CAJGYO010000009">
    <property type="protein sequence ID" value="CAD6252633.1"/>
    <property type="molecule type" value="Genomic_DNA"/>
</dbReference>
<sequence length="647" mass="73314">MPEELELMGQQDRRDVLAVAVADPEPEPFSPSIFLDLPPTPSRPDCHNEDLASSDDLVLPFISRMLMEDDIDDAFFYKYPDHPTLLQAQQPFANILSDATPPDRPVEPLSQSQLLLQQFPADGDDLQVFFSGCNGDMLNIALLKGMEEGSRFLSLPTNNGLLNSKKQPIQVNTGGKLKNRRRTLQQDEDEPDEAETNRNSKLMVPEPEETGEMVDQIALNVFSWCLSEIQSLRLTIGGEQVENNTRTGTESRSKTNKKNGKYWAHETMDLHTMLLHCAQAVGMNDRRSATQLLGQIRKRSSPSGDANQRLAHCFAQGLEARLAGTGSQLYRSLVSRRTSVVEYLKAYQLFVEACCFKTMAFRFSNLTICHATLGRNKLHIVDYGIEYGLQWPTLLTRLATREGGPPEVRMTGIDLPQPGFRPSSRIEQTGRRLSSRASQLGVPFKFRSIAAARWETIRVDDLDMEPDEVLVVNSLVPFGHLMEDGVTVDSPSPRDVVLNNIQKMRPDVFILCIVNASYNSPFFVTRFREALSYYSAIYDMLDATTPRDNELRLLVERDLYGQCALNVVACEGLDRVERPERYKQWQARNHRAGLSQLPLDPCIVKDVREWVKSLYHKDFVIDIDQHWLLQGWKGRILYAMSTWVACK</sequence>
<feature type="region of interest" description="Leucine repeat II (LRII)" evidence="3">
    <location>
        <begin position="428"/>
        <end position="460"/>
    </location>
</feature>
<feature type="short sequence motif" description="VHIID" evidence="3">
    <location>
        <begin position="378"/>
        <end position="382"/>
    </location>
</feature>
<comment type="caution">
    <text evidence="3">Lacks conserved residue(s) required for the propagation of feature annotation.</text>
</comment>
<dbReference type="Proteomes" id="UP000604825">
    <property type="component" value="Unassembled WGS sequence"/>
</dbReference>
<dbReference type="PANTHER" id="PTHR31636">
    <property type="entry name" value="OSJNBA0084A10.13 PROTEIN-RELATED"/>
    <property type="match status" value="1"/>
</dbReference>
<comment type="similarity">
    <text evidence="3">Belongs to the GRAS family.</text>
</comment>
<feature type="region of interest" description="VHIID" evidence="3">
    <location>
        <begin position="347"/>
        <end position="412"/>
    </location>
</feature>
<dbReference type="OrthoDB" id="634447at2759"/>
<feature type="compositionally biased region" description="Polar residues" evidence="4">
    <location>
        <begin position="163"/>
        <end position="173"/>
    </location>
</feature>
<keyword evidence="1" id="KW-0805">Transcription regulation</keyword>
<proteinExistence type="inferred from homology"/>
<evidence type="ECO:0000256" key="3">
    <source>
        <dbReference type="PROSITE-ProRule" id="PRU01191"/>
    </source>
</evidence>
<evidence type="ECO:0000313" key="6">
    <source>
        <dbReference type="Proteomes" id="UP000604825"/>
    </source>
</evidence>
<evidence type="ECO:0000256" key="2">
    <source>
        <dbReference type="ARBA" id="ARBA00023163"/>
    </source>
</evidence>
<protein>
    <recommendedName>
        <fullName evidence="7">Scarecrow-like protein 9</fullName>
    </recommendedName>
</protein>
<comment type="caution">
    <text evidence="5">The sequence shown here is derived from an EMBL/GenBank/DDBJ whole genome shotgun (WGS) entry which is preliminary data.</text>
</comment>
<feature type="region of interest" description="Leucine repeat I (LRI)" evidence="3">
    <location>
        <begin position="268"/>
        <end position="328"/>
    </location>
</feature>